<dbReference type="SUPFAM" id="SSF57850">
    <property type="entry name" value="RING/U-box"/>
    <property type="match status" value="1"/>
</dbReference>
<reference evidence="23 24" key="1">
    <citation type="submission" date="2020-06" db="EMBL/GenBank/DDBJ databases">
        <authorList>
            <consortium name="Wellcome Sanger Institute Data Sharing"/>
        </authorList>
    </citation>
    <scope>NUCLEOTIDE SEQUENCE [LARGE SCALE GENOMIC DNA]</scope>
</reference>
<keyword evidence="24" id="KW-1185">Reference proteome</keyword>
<comment type="subcellular location">
    <subcellularLocation>
        <location evidence="3">Chromosome</location>
    </subcellularLocation>
    <subcellularLocation>
        <location evidence="2">Nucleus</location>
    </subcellularLocation>
</comment>
<evidence type="ECO:0000256" key="18">
    <source>
        <dbReference type="PROSITE-ProRule" id="PRU00175"/>
    </source>
</evidence>
<feature type="compositionally biased region" description="Polar residues" evidence="20">
    <location>
        <begin position="283"/>
        <end position="294"/>
    </location>
</feature>
<dbReference type="GO" id="GO:0008270">
    <property type="term" value="F:zinc ion binding"/>
    <property type="evidence" value="ECO:0007669"/>
    <property type="project" value="UniProtKB-KW"/>
</dbReference>
<keyword evidence="8" id="KW-0479">Metal-binding</keyword>
<evidence type="ECO:0000256" key="14">
    <source>
        <dbReference type="ARBA" id="ARBA00023242"/>
    </source>
</evidence>
<dbReference type="InterPro" id="IPR032049">
    <property type="entry name" value="Msl2-CXC"/>
</dbReference>
<dbReference type="Ensembl" id="ENSDCDT00010006832.1">
    <property type="protein sequence ID" value="ENSDCDP00010006611.1"/>
    <property type="gene ID" value="ENSDCDG00010002839.1"/>
</dbReference>
<feature type="region of interest" description="Disordered" evidence="20">
    <location>
        <begin position="394"/>
        <end position="420"/>
    </location>
</feature>
<dbReference type="AlphaFoldDB" id="A0AAY4AH35"/>
<evidence type="ECO:0000259" key="22">
    <source>
        <dbReference type="PROSITE" id="PS52051"/>
    </source>
</evidence>
<keyword evidence="10 18" id="KW-0863">Zinc-finger</keyword>
<dbReference type="InterPro" id="IPR033467">
    <property type="entry name" value="Tesmin/TSO1-like_CXC"/>
</dbReference>
<keyword evidence="13" id="KW-0156">Chromatin regulator</keyword>
<evidence type="ECO:0000256" key="20">
    <source>
        <dbReference type="SAM" id="MobiDB-lite"/>
    </source>
</evidence>
<keyword evidence="14 19" id="KW-0539">Nucleus</keyword>
<comment type="catalytic activity">
    <reaction evidence="1">
        <text>S-ubiquitinyl-[E2 ubiquitin-conjugating enzyme]-L-cysteine + [acceptor protein]-L-lysine = [E2 ubiquitin-conjugating enzyme]-L-cysteine + N(6)-ubiquitinyl-[acceptor protein]-L-lysine.</text>
        <dbReference type="EC" id="2.3.2.27"/>
    </reaction>
</comment>
<dbReference type="PANTHER" id="PTHR16048:SF3">
    <property type="entry name" value="E3 UBIQUITIN-PROTEIN LIGASE MSL2"/>
    <property type="match status" value="1"/>
</dbReference>
<dbReference type="SMART" id="SM01114">
    <property type="entry name" value="CXC"/>
    <property type="match status" value="1"/>
</dbReference>
<dbReference type="GeneID" id="114788043"/>
<sequence length="544" mass="59225">MNPANATALYLSACRSAMRCDGRDPEATRELCAVLPFFRDALSCLVCGNLLQDPIAPTNSTCQHYVCKGCKGKRMSIRPSCSWCKDYEQFEENRQLAILVECYRKLCEYISDSPLLDQIASCDGGSPEVMFMLEEVLGFKAEVEESEVADGPRLTMMLPSKFEEDDNDEDSPQKSDVRLKDSEVPSSGNVYDGIAPSKVTADKNIEAPSCELSVKTEVCDLMISGDLCIDYESVNSNGETALFSVEEVLENLESGTFVKDAFDAVQRDAVHLAPMLADAQQSGLSTGSVSQPQKPQFGISCSAATPRTMRLNRKRSHSESDSEKIKPLPIASFMDEPPVASPAPLTETDEPKGPQQPFAKVPNGDVLKVNKTLVVTSKNFPKIAQVGHKKVCGKAKSRKPKDKKERLLSGNVSPVSPVKMGKKTKEKKGCKCGRATQNPSVLTCRGQRCPCYSTRKACLDCICRGCQNSYMPNGEKKLAAFAVPEKALEQTRLTLGINYASILNVPTNSGIVSLTTNSSIASFLGATPHSDHNFSETLGMQFNC</sequence>
<feature type="compositionally biased region" description="Basic and acidic residues" evidence="20">
    <location>
        <begin position="171"/>
        <end position="183"/>
    </location>
</feature>
<evidence type="ECO:0000256" key="15">
    <source>
        <dbReference type="ARBA" id="ARBA00061593"/>
    </source>
</evidence>
<dbReference type="GO" id="GO:0006325">
    <property type="term" value="P:chromatin organization"/>
    <property type="evidence" value="ECO:0007669"/>
    <property type="project" value="UniProtKB-KW"/>
</dbReference>
<evidence type="ECO:0000256" key="1">
    <source>
        <dbReference type="ARBA" id="ARBA00000900"/>
    </source>
</evidence>
<dbReference type="RefSeq" id="XP_028831995.1">
    <property type="nucleotide sequence ID" value="XM_028976162.1"/>
</dbReference>
<dbReference type="InterPro" id="IPR001841">
    <property type="entry name" value="Znf_RING"/>
</dbReference>
<name>A0AAY4AH35_9TELE</name>
<keyword evidence="7" id="KW-0808">Transferase</keyword>
<dbReference type="RefSeq" id="XP_028831996.1">
    <property type="nucleotide sequence ID" value="XM_028976163.1"/>
</dbReference>
<dbReference type="Gene3D" id="3.30.40.10">
    <property type="entry name" value="Zinc/RING finger domain, C3HC4 (zinc finger)"/>
    <property type="match status" value="1"/>
</dbReference>
<proteinExistence type="inferred from homology"/>
<feature type="domain" description="CXC MSL2-type" evidence="22">
    <location>
        <begin position="425"/>
        <end position="476"/>
    </location>
</feature>
<comment type="similarity">
    <text evidence="15 19">Belongs to the MSL2 family.</text>
</comment>
<feature type="domain" description="RING-type" evidence="21">
    <location>
        <begin position="44"/>
        <end position="85"/>
    </location>
</feature>
<keyword evidence="6 19" id="KW-0158">Chromosome</keyword>
<evidence type="ECO:0000313" key="23">
    <source>
        <dbReference type="Ensembl" id="ENSDCDP00010006611.1"/>
    </source>
</evidence>
<evidence type="ECO:0000256" key="5">
    <source>
        <dbReference type="ARBA" id="ARBA00012483"/>
    </source>
</evidence>
<evidence type="ECO:0000259" key="21">
    <source>
        <dbReference type="PROSITE" id="PS50089"/>
    </source>
</evidence>
<evidence type="ECO:0000256" key="13">
    <source>
        <dbReference type="ARBA" id="ARBA00022853"/>
    </source>
</evidence>
<evidence type="ECO:0000256" key="19">
    <source>
        <dbReference type="PROSITE-ProRule" id="PRU01396"/>
    </source>
</evidence>
<feature type="region of interest" description="Disordered" evidence="20">
    <location>
        <begin position="162"/>
        <end position="195"/>
    </location>
</feature>
<dbReference type="PROSITE" id="PS52051">
    <property type="entry name" value="CXC_MSL2"/>
    <property type="match status" value="1"/>
</dbReference>
<evidence type="ECO:0000256" key="11">
    <source>
        <dbReference type="ARBA" id="ARBA00022786"/>
    </source>
</evidence>
<keyword evidence="12" id="KW-0862">Zinc</keyword>
<feature type="region of interest" description="Disordered" evidence="20">
    <location>
        <begin position="283"/>
        <end position="363"/>
    </location>
</feature>
<dbReference type="GO" id="GO:0006974">
    <property type="term" value="P:DNA damage response"/>
    <property type="evidence" value="ECO:0007669"/>
    <property type="project" value="UniProtKB-KW"/>
</dbReference>
<evidence type="ECO:0000256" key="2">
    <source>
        <dbReference type="ARBA" id="ARBA00004123"/>
    </source>
</evidence>
<evidence type="ECO:0000256" key="3">
    <source>
        <dbReference type="ARBA" id="ARBA00004286"/>
    </source>
</evidence>
<dbReference type="CDD" id="cd13122">
    <property type="entry name" value="MSL2_CXC"/>
    <property type="match status" value="1"/>
</dbReference>
<reference evidence="23" key="2">
    <citation type="submission" date="2025-08" db="UniProtKB">
        <authorList>
            <consortium name="Ensembl"/>
        </authorList>
    </citation>
    <scope>IDENTIFICATION</scope>
</reference>
<evidence type="ECO:0000256" key="7">
    <source>
        <dbReference type="ARBA" id="ARBA00022679"/>
    </source>
</evidence>
<gene>
    <name evidence="23" type="primary">msl2a</name>
</gene>
<feature type="compositionally biased region" description="Basic and acidic residues" evidence="20">
    <location>
        <begin position="317"/>
        <end position="326"/>
    </location>
</feature>
<dbReference type="GO" id="GO:0016567">
    <property type="term" value="P:protein ubiquitination"/>
    <property type="evidence" value="ECO:0007669"/>
    <property type="project" value="TreeGrafter"/>
</dbReference>
<accession>A0AAY4AH35</accession>
<keyword evidence="9" id="KW-0227">DNA damage</keyword>
<dbReference type="GeneTree" id="ENSGT00390000016814"/>
<evidence type="ECO:0000256" key="9">
    <source>
        <dbReference type="ARBA" id="ARBA00022763"/>
    </source>
</evidence>
<dbReference type="Pfam" id="PF16682">
    <property type="entry name" value="MSL2-CXC"/>
    <property type="match status" value="1"/>
</dbReference>
<dbReference type="Pfam" id="PF16685">
    <property type="entry name" value="zf-RING_10"/>
    <property type="match status" value="1"/>
</dbReference>
<evidence type="ECO:0000256" key="17">
    <source>
        <dbReference type="ARBA" id="ARBA00077415"/>
    </source>
</evidence>
<organism evidence="23 24">
    <name type="scientific">Denticeps clupeoides</name>
    <name type="common">denticle herring</name>
    <dbReference type="NCBI Taxonomy" id="299321"/>
    <lineage>
        <taxon>Eukaryota</taxon>
        <taxon>Metazoa</taxon>
        <taxon>Chordata</taxon>
        <taxon>Craniata</taxon>
        <taxon>Vertebrata</taxon>
        <taxon>Euteleostomi</taxon>
        <taxon>Actinopterygii</taxon>
        <taxon>Neopterygii</taxon>
        <taxon>Teleostei</taxon>
        <taxon>Clupei</taxon>
        <taxon>Clupeiformes</taxon>
        <taxon>Denticipitoidei</taxon>
        <taxon>Denticipitidae</taxon>
        <taxon>Denticeps</taxon>
    </lineage>
</organism>
<dbReference type="GO" id="GO:0061630">
    <property type="term" value="F:ubiquitin protein ligase activity"/>
    <property type="evidence" value="ECO:0007669"/>
    <property type="project" value="UniProtKB-EC"/>
</dbReference>
<dbReference type="CDD" id="cd16522">
    <property type="entry name" value="RING-HC_MSL2"/>
    <property type="match status" value="1"/>
</dbReference>
<evidence type="ECO:0000256" key="8">
    <source>
        <dbReference type="ARBA" id="ARBA00022723"/>
    </source>
</evidence>
<dbReference type="FunFam" id="3.30.40.10:FF:000174">
    <property type="entry name" value="E3 ubiquitin-protein ligase MSL2"/>
    <property type="match status" value="1"/>
</dbReference>
<dbReference type="InterPro" id="IPR037922">
    <property type="entry name" value="MSL2"/>
</dbReference>
<evidence type="ECO:0000256" key="10">
    <source>
        <dbReference type="ARBA" id="ARBA00022771"/>
    </source>
</evidence>
<reference evidence="23" key="3">
    <citation type="submission" date="2025-09" db="UniProtKB">
        <authorList>
            <consortium name="Ensembl"/>
        </authorList>
    </citation>
    <scope>IDENTIFICATION</scope>
</reference>
<dbReference type="EC" id="2.3.2.27" evidence="5"/>
<protein>
    <recommendedName>
        <fullName evidence="16">E3 ubiquitin-protein ligase MSL2</fullName>
        <ecNumber evidence="5">2.3.2.27</ecNumber>
    </recommendedName>
    <alternativeName>
        <fullName evidence="17">Male-specific lethal-2 homolog</fullName>
    </alternativeName>
</protein>
<dbReference type="GO" id="GO:0072487">
    <property type="term" value="C:MSL complex"/>
    <property type="evidence" value="ECO:0007669"/>
    <property type="project" value="UniProtKB-UniRule"/>
</dbReference>
<dbReference type="InterPro" id="IPR013083">
    <property type="entry name" value="Znf_RING/FYVE/PHD"/>
</dbReference>
<evidence type="ECO:0000256" key="16">
    <source>
        <dbReference type="ARBA" id="ARBA00069328"/>
    </source>
</evidence>
<dbReference type="InterPro" id="IPR032043">
    <property type="entry name" value="Msl2_Znf-RING"/>
</dbReference>
<evidence type="ECO:0000256" key="6">
    <source>
        <dbReference type="ARBA" id="ARBA00022454"/>
    </source>
</evidence>
<comment type="pathway">
    <text evidence="4">Protein modification; protein ubiquitination.</text>
</comment>
<evidence type="ECO:0000313" key="24">
    <source>
        <dbReference type="Proteomes" id="UP000694580"/>
    </source>
</evidence>
<evidence type="ECO:0000256" key="12">
    <source>
        <dbReference type="ARBA" id="ARBA00022833"/>
    </source>
</evidence>
<dbReference type="Proteomes" id="UP000694580">
    <property type="component" value="Chromosome 4"/>
</dbReference>
<dbReference type="PROSITE" id="PS50089">
    <property type="entry name" value="ZF_RING_2"/>
    <property type="match status" value="1"/>
</dbReference>
<dbReference type="PANTHER" id="PTHR16048">
    <property type="entry name" value="MSL2-RELATED"/>
    <property type="match status" value="1"/>
</dbReference>
<keyword evidence="11" id="KW-0833">Ubl conjugation pathway</keyword>
<evidence type="ECO:0000256" key="4">
    <source>
        <dbReference type="ARBA" id="ARBA00004906"/>
    </source>
</evidence>
<dbReference type="GO" id="GO:0005634">
    <property type="term" value="C:nucleus"/>
    <property type="evidence" value="ECO:0007669"/>
    <property type="project" value="UniProtKB-SubCell"/>
</dbReference>